<proteinExistence type="predicted"/>
<accession>A0AAD2PXK8</accession>
<dbReference type="EMBL" id="CAKOGP040002313">
    <property type="protein sequence ID" value="CAJ1966701.1"/>
    <property type="molecule type" value="Genomic_DNA"/>
</dbReference>
<dbReference type="AlphaFoldDB" id="A0AAD2PXK8"/>
<comment type="caution">
    <text evidence="3">The sequence shown here is derived from an EMBL/GenBank/DDBJ whole genome shotgun (WGS) entry which is preliminary data.</text>
</comment>
<evidence type="ECO:0000313" key="3">
    <source>
        <dbReference type="EMBL" id="CAJ1966701.1"/>
    </source>
</evidence>
<evidence type="ECO:0000256" key="2">
    <source>
        <dbReference type="SAM" id="SignalP"/>
    </source>
</evidence>
<keyword evidence="4" id="KW-1185">Reference proteome</keyword>
<keyword evidence="1" id="KW-0472">Membrane</keyword>
<feature type="transmembrane region" description="Helical" evidence="1">
    <location>
        <begin position="216"/>
        <end position="238"/>
    </location>
</feature>
<dbReference type="Proteomes" id="UP001295423">
    <property type="component" value="Unassembled WGS sequence"/>
</dbReference>
<keyword evidence="1" id="KW-1133">Transmembrane helix</keyword>
<gene>
    <name evidence="3" type="ORF">CYCCA115_LOCUS22284</name>
</gene>
<reference evidence="3" key="1">
    <citation type="submission" date="2023-08" db="EMBL/GenBank/DDBJ databases">
        <authorList>
            <person name="Audoor S."/>
            <person name="Bilcke G."/>
        </authorList>
    </citation>
    <scope>NUCLEOTIDE SEQUENCE</scope>
</reference>
<keyword evidence="2" id="KW-0732">Signal</keyword>
<keyword evidence="1" id="KW-0812">Transmembrane</keyword>
<organism evidence="3 4">
    <name type="scientific">Cylindrotheca closterium</name>
    <dbReference type="NCBI Taxonomy" id="2856"/>
    <lineage>
        <taxon>Eukaryota</taxon>
        <taxon>Sar</taxon>
        <taxon>Stramenopiles</taxon>
        <taxon>Ochrophyta</taxon>
        <taxon>Bacillariophyta</taxon>
        <taxon>Bacillariophyceae</taxon>
        <taxon>Bacillariophycidae</taxon>
        <taxon>Bacillariales</taxon>
        <taxon>Bacillariaceae</taxon>
        <taxon>Cylindrotheca</taxon>
    </lineage>
</organism>
<name>A0AAD2PXK8_9STRA</name>
<feature type="signal peptide" evidence="2">
    <location>
        <begin position="1"/>
        <end position="20"/>
    </location>
</feature>
<sequence>MKRGILALLLAFVATETVWAADDDYTDDAALNDDNVDVAQNLICGDSIIQVQELTITCDSPGAYYYGSGKYRNSPSCKPGDKAKVVLDFYIDDEETIQYAGNEVYFTMSVDGSYSQIKTVYDNDDLCSIGSAKSLSGNGCPGRGYYQIKEKFYWDKSSNSNNSTSFYPTVTVGFRSNAKQYTFDYGGANTDLCRGSTFVTWSKRVKKTYANALSNFIKTFGILCMTIGMMGVFAWVLIHKPKNFVEAKAKLVPNQDYGDNNAVFDFKKLPSGANRPNVQLVDF</sequence>
<feature type="chain" id="PRO_5042234840" evidence="2">
    <location>
        <begin position="21"/>
        <end position="283"/>
    </location>
</feature>
<protein>
    <submittedName>
        <fullName evidence="3">Uncharacterized protein</fullName>
    </submittedName>
</protein>
<evidence type="ECO:0000313" key="4">
    <source>
        <dbReference type="Proteomes" id="UP001295423"/>
    </source>
</evidence>
<evidence type="ECO:0000256" key="1">
    <source>
        <dbReference type="SAM" id="Phobius"/>
    </source>
</evidence>